<evidence type="ECO:0008006" key="4">
    <source>
        <dbReference type="Google" id="ProtNLM"/>
    </source>
</evidence>
<name>A0A140L005_9FIRM</name>
<evidence type="ECO:0000313" key="3">
    <source>
        <dbReference type="Proteomes" id="UP000070456"/>
    </source>
</evidence>
<feature type="transmembrane region" description="Helical" evidence="1">
    <location>
        <begin position="120"/>
        <end position="141"/>
    </location>
</feature>
<proteinExistence type="predicted"/>
<sequence length="346" mass="36815">MYKSNTFKIASIYMGTVIGAGFASGQEIMQFFARYGVKGLYGIAIASILFSLTGSLILLKIYSARLKSFEELLQSVLGPKLGRMVKVVLYLLLLSGYCVMLAGSGALFQEQFGLGKGIGIWAMTIAAFITFIFSISGLAFVNSLVVPLLLLGILSIGSMVIAQNNFTMSNASGAIFTGMTGNWLTSSLLYVSYNSIGAIAVMASLLPLIKHKRVAVGGGILGGLGLGLLAFFLLVPMLILYTDISGVEIPMMAVVAVLGENVKIGYGILLWLAMLTTAIANGFVCIEGIKDTLGIGHVWTSLAFCIAAIPLASFGFKNLIHTLYPLFGYIGIFIVCAMFFQSFSKA</sequence>
<feature type="transmembrane region" description="Helical" evidence="1">
    <location>
        <begin position="87"/>
        <end position="108"/>
    </location>
</feature>
<feature type="transmembrane region" description="Helical" evidence="1">
    <location>
        <begin position="221"/>
        <end position="244"/>
    </location>
</feature>
<keyword evidence="3" id="KW-1185">Reference proteome</keyword>
<feature type="transmembrane region" description="Helical" evidence="1">
    <location>
        <begin position="12"/>
        <end position="33"/>
    </location>
</feature>
<evidence type="ECO:0000256" key="1">
    <source>
        <dbReference type="SAM" id="Phobius"/>
    </source>
</evidence>
<dbReference type="EMBL" id="LOEE01000072">
    <property type="protein sequence ID" value="KXG73880.1"/>
    <property type="molecule type" value="Genomic_DNA"/>
</dbReference>
<feature type="transmembrane region" description="Helical" evidence="1">
    <location>
        <begin position="264"/>
        <end position="286"/>
    </location>
</feature>
<keyword evidence="1" id="KW-1133">Transmembrane helix</keyword>
<feature type="transmembrane region" description="Helical" evidence="1">
    <location>
        <begin position="39"/>
        <end position="59"/>
    </location>
</feature>
<dbReference type="PANTHER" id="PTHR37814:SF1">
    <property type="entry name" value="MEMBRANE PROTEIN"/>
    <property type="match status" value="1"/>
</dbReference>
<keyword evidence="1" id="KW-0472">Membrane</keyword>
<dbReference type="RefSeq" id="WP_068557888.1">
    <property type="nucleotide sequence ID" value="NZ_LOEE01000072.1"/>
</dbReference>
<dbReference type="InterPro" id="IPR038728">
    <property type="entry name" value="YkvI-like"/>
</dbReference>
<feature type="transmembrane region" description="Helical" evidence="1">
    <location>
        <begin position="188"/>
        <end position="209"/>
    </location>
</feature>
<protein>
    <recommendedName>
        <fullName evidence="4">Membrane protein YkvI</fullName>
    </recommendedName>
</protein>
<gene>
    <name evidence="2" type="ORF">AN619_28000</name>
</gene>
<reference evidence="2 3" key="1">
    <citation type="submission" date="2015-12" db="EMBL/GenBank/DDBJ databases">
        <title>Draft genome sequence of the thermoanaerobe Thermotalea metallivorans, an isolate from the runoff channel of the Great Artesian Basin, Australia.</title>
        <authorList>
            <person name="Patel B.K."/>
        </authorList>
    </citation>
    <scope>NUCLEOTIDE SEQUENCE [LARGE SCALE GENOMIC DNA]</scope>
    <source>
        <strain evidence="2 3">B2-1</strain>
    </source>
</reference>
<evidence type="ECO:0000313" key="2">
    <source>
        <dbReference type="EMBL" id="KXG73880.1"/>
    </source>
</evidence>
<feature type="transmembrane region" description="Helical" evidence="1">
    <location>
        <begin position="298"/>
        <end position="316"/>
    </location>
</feature>
<comment type="caution">
    <text evidence="2">The sequence shown here is derived from an EMBL/GenBank/DDBJ whole genome shotgun (WGS) entry which is preliminary data.</text>
</comment>
<feature type="transmembrane region" description="Helical" evidence="1">
    <location>
        <begin position="148"/>
        <end position="168"/>
    </location>
</feature>
<feature type="transmembrane region" description="Helical" evidence="1">
    <location>
        <begin position="322"/>
        <end position="340"/>
    </location>
</feature>
<dbReference type="PANTHER" id="PTHR37814">
    <property type="entry name" value="CONSERVED MEMBRANE PROTEIN"/>
    <property type="match status" value="1"/>
</dbReference>
<dbReference type="STRING" id="520762.AN619_28000"/>
<organism evidence="2 3">
    <name type="scientific">Thermotalea metallivorans</name>
    <dbReference type="NCBI Taxonomy" id="520762"/>
    <lineage>
        <taxon>Bacteria</taxon>
        <taxon>Bacillati</taxon>
        <taxon>Bacillota</taxon>
        <taxon>Clostridia</taxon>
        <taxon>Peptostreptococcales</taxon>
        <taxon>Thermotaleaceae</taxon>
        <taxon>Thermotalea</taxon>
    </lineage>
</organism>
<dbReference type="OrthoDB" id="4424890at2"/>
<dbReference type="Proteomes" id="UP000070456">
    <property type="component" value="Unassembled WGS sequence"/>
</dbReference>
<dbReference type="AlphaFoldDB" id="A0A140L005"/>
<keyword evidence="1" id="KW-0812">Transmembrane</keyword>
<accession>A0A140L005</accession>